<dbReference type="InterPro" id="IPR014988">
    <property type="entry name" value="Uncharacterised_YqcI/YcgG"/>
</dbReference>
<evidence type="ECO:0000313" key="1">
    <source>
        <dbReference type="EMBL" id="VEG13807.1"/>
    </source>
</evidence>
<dbReference type="KEGG" id="mcun:NCTC10297_01780"/>
<gene>
    <name evidence="1" type="ORF">NCTC10297_01780</name>
</gene>
<dbReference type="EMBL" id="LR134343">
    <property type="protein sequence ID" value="VEG13807.1"/>
    <property type="molecule type" value="Genomic_DNA"/>
</dbReference>
<dbReference type="OrthoDB" id="112290at2"/>
<dbReference type="AlphaFoldDB" id="A0A3S5EG12"/>
<dbReference type="RefSeq" id="WP_126331446.1">
    <property type="nucleotide sequence ID" value="NZ_LR134343.1"/>
</dbReference>
<organism evidence="1 2">
    <name type="scientific">Moraxella cuniculi</name>
    <dbReference type="NCBI Taxonomy" id="34061"/>
    <lineage>
        <taxon>Bacteria</taxon>
        <taxon>Pseudomonadati</taxon>
        <taxon>Pseudomonadota</taxon>
        <taxon>Gammaproteobacteria</taxon>
        <taxon>Moraxellales</taxon>
        <taxon>Moraxellaceae</taxon>
        <taxon>Moraxella</taxon>
    </lineage>
</organism>
<protein>
    <submittedName>
        <fullName evidence="1">Uncharacterized conserved protein</fullName>
    </submittedName>
</protein>
<dbReference type="Proteomes" id="UP000274100">
    <property type="component" value="Chromosome"/>
</dbReference>
<proteinExistence type="predicted"/>
<reference evidence="1 2" key="1">
    <citation type="submission" date="2018-12" db="EMBL/GenBank/DDBJ databases">
        <authorList>
            <consortium name="Pathogen Informatics"/>
        </authorList>
    </citation>
    <scope>NUCLEOTIDE SEQUENCE [LARGE SCALE GENOMIC DNA]</scope>
    <source>
        <strain evidence="1 2">NCTC10297</strain>
    </source>
</reference>
<evidence type="ECO:0000313" key="2">
    <source>
        <dbReference type="Proteomes" id="UP000274100"/>
    </source>
</evidence>
<accession>A0A3S5EG12</accession>
<name>A0A3S5EG12_9GAMM</name>
<sequence>MIELSKGIDKQVHMYINPREVFDLVAPIDRQKDLNIRRIIRNRICVFNKSQKYPSELGFFGDINNPEWRQYQLYEEGGLVIDTCPIKIPKERIDV</sequence>
<dbReference type="Pfam" id="PF08892">
    <property type="entry name" value="YqcI_YcgG"/>
    <property type="match status" value="1"/>
</dbReference>